<reference evidence="3" key="1">
    <citation type="submission" date="2021-01" db="EMBL/GenBank/DDBJ databases">
        <authorList>
            <consortium name="Genoscope - CEA"/>
            <person name="William W."/>
        </authorList>
    </citation>
    <scope>NUCLEOTIDE SEQUENCE</scope>
</reference>
<dbReference type="InterPro" id="IPR025124">
    <property type="entry name" value="Gag1-like_clamp"/>
</dbReference>
<dbReference type="EMBL" id="HG994363">
    <property type="protein sequence ID" value="CAF2050622.1"/>
    <property type="molecule type" value="Genomic_DNA"/>
</dbReference>
<evidence type="ECO:0000256" key="1">
    <source>
        <dbReference type="SAM" id="MobiDB-lite"/>
    </source>
</evidence>
<name>A0A816PPQ3_BRANA</name>
<dbReference type="Pfam" id="PF13259">
    <property type="entry name" value="clamp_Gag1-like"/>
    <property type="match status" value="1"/>
</dbReference>
<evidence type="ECO:0000259" key="2">
    <source>
        <dbReference type="Pfam" id="PF13259"/>
    </source>
</evidence>
<dbReference type="PANTHER" id="PTHR33373">
    <property type="entry name" value="OS07G0479600 PROTEIN"/>
    <property type="match status" value="1"/>
</dbReference>
<evidence type="ECO:0000313" key="3">
    <source>
        <dbReference type="EMBL" id="CAF2050622.1"/>
    </source>
</evidence>
<gene>
    <name evidence="3" type="ORF">DARMORV10_A09P61480.1</name>
</gene>
<sequence length="382" mass="41867">MTGPTGSKPAREIFLTSSSLSFSSFSSSCASSDDDDAAIELNIEATSPTSRGKLLKASSRSGSEMSCLTHVTMQPAPSPPSKFRPGSPYDPERIPSSVFGKKAKDVNWSDDSLFSLRMSNYEGFRQSNLMPGDVLMPGEFLAYSPSLKVNPEDVEDEMVKKKKTTSEETNNIHGEMSLSPTPSAYSYPSSFAQLYQAPPQSSKAQSISLPVLALKSRACRSIGAHRSINGSSGCVACYRERSRATETLKDPPPSFIAQNKPNVSEDFWSTSTVDMDNITFPSQGSISSSNQTFDSHSAARNLNAPPEFVNQGLLLWNQTRERWVGKERASNPPERKQGAKINWNAASYDNLLGSNKLFPQPIPLNEMVDFLVEVWEQDGLYD</sequence>
<organism evidence="3">
    <name type="scientific">Brassica napus</name>
    <name type="common">Rape</name>
    <dbReference type="NCBI Taxonomy" id="3708"/>
    <lineage>
        <taxon>Eukaryota</taxon>
        <taxon>Viridiplantae</taxon>
        <taxon>Streptophyta</taxon>
        <taxon>Embryophyta</taxon>
        <taxon>Tracheophyta</taxon>
        <taxon>Spermatophyta</taxon>
        <taxon>Magnoliopsida</taxon>
        <taxon>eudicotyledons</taxon>
        <taxon>Gunneridae</taxon>
        <taxon>Pentapetalae</taxon>
        <taxon>rosids</taxon>
        <taxon>malvids</taxon>
        <taxon>Brassicales</taxon>
        <taxon>Brassicaceae</taxon>
        <taxon>Brassiceae</taxon>
        <taxon>Brassica</taxon>
    </lineage>
</organism>
<dbReference type="Proteomes" id="UP001295469">
    <property type="component" value="Chromosome A09"/>
</dbReference>
<proteinExistence type="predicted"/>
<feature type="region of interest" description="Disordered" evidence="1">
    <location>
        <begin position="71"/>
        <end position="91"/>
    </location>
</feature>
<accession>A0A816PPQ3</accession>
<protein>
    <submittedName>
        <fullName evidence="3">(rape) hypothetical protein</fullName>
    </submittedName>
</protein>
<dbReference type="PANTHER" id="PTHR33373:SF25">
    <property type="entry name" value="DUF4050 DOMAIN-CONTAINING PROTEIN"/>
    <property type="match status" value="1"/>
</dbReference>
<feature type="domain" description="Gag1-like clamp" evidence="2">
    <location>
        <begin position="272"/>
        <end position="382"/>
    </location>
</feature>
<dbReference type="AlphaFoldDB" id="A0A816PPQ3"/>